<reference evidence="2 3" key="1">
    <citation type="journal article" date="2018" name="Microbes Environ.">
        <title>Comparative Genomic Insights into Endofungal Lifestyles of Two Bacterial Endosymbionts, Mycoavidus cysteinexigens and Burkholderia rhizoxinica.</title>
        <authorList>
            <person name="Sharmin D."/>
            <person name="Guo Y."/>
            <person name="Nishizawa T."/>
            <person name="Ohshima S."/>
            <person name="Sato Y."/>
            <person name="Takashima Y."/>
            <person name="Narisawa K."/>
            <person name="Ohta H."/>
        </authorList>
    </citation>
    <scope>NUCLEOTIDE SEQUENCE [LARGE SCALE GENOMIC DNA]</scope>
    <source>
        <strain evidence="2 3">B1-EB</strain>
    </source>
</reference>
<dbReference type="EMBL" id="AP018150">
    <property type="protein sequence ID" value="BBE09350.1"/>
    <property type="molecule type" value="Genomic_DNA"/>
</dbReference>
<dbReference type="AlphaFoldDB" id="A0A2Z6EV64"/>
<dbReference type="SUPFAM" id="SSF54637">
    <property type="entry name" value="Thioesterase/thiol ester dehydrase-isomerase"/>
    <property type="match status" value="1"/>
</dbReference>
<evidence type="ECO:0000313" key="3">
    <source>
        <dbReference type="Proteomes" id="UP000282597"/>
    </source>
</evidence>
<accession>A0A2Z6EV64</accession>
<protein>
    <submittedName>
        <fullName evidence="2">Thioesterase superfamily protein</fullName>
    </submittedName>
</protein>
<dbReference type="Pfam" id="PF13279">
    <property type="entry name" value="4HBT_2"/>
    <property type="match status" value="1"/>
</dbReference>
<dbReference type="CDD" id="cd00586">
    <property type="entry name" value="4HBT"/>
    <property type="match status" value="1"/>
</dbReference>
<dbReference type="RefSeq" id="WP_174232248.1">
    <property type="nucleotide sequence ID" value="NZ_AP018150.1"/>
</dbReference>
<dbReference type="InterPro" id="IPR029069">
    <property type="entry name" value="HotDog_dom_sf"/>
</dbReference>
<dbReference type="KEGG" id="mcys:MCB1EB_1189"/>
<organism evidence="2 3">
    <name type="scientific">Mycoavidus cysteinexigens</name>
    <dbReference type="NCBI Taxonomy" id="1553431"/>
    <lineage>
        <taxon>Bacteria</taxon>
        <taxon>Pseudomonadati</taxon>
        <taxon>Pseudomonadota</taxon>
        <taxon>Betaproteobacteria</taxon>
        <taxon>Burkholderiales</taxon>
        <taxon>Burkholderiaceae</taxon>
        <taxon>Mycoavidus</taxon>
    </lineage>
</organism>
<keyword evidence="3" id="KW-1185">Reference proteome</keyword>
<evidence type="ECO:0000256" key="1">
    <source>
        <dbReference type="ARBA" id="ARBA00022801"/>
    </source>
</evidence>
<dbReference type="Proteomes" id="UP000282597">
    <property type="component" value="Chromosome"/>
</dbReference>
<sequence length="145" mass="16648">MAKQITQTVLTATVGIEVPFHDIDSMNICWHGHYVKYFEIARSALLRSFEYDAMRLSNYLWPVVECRLKYLRPARYGQLLDVSAKLVEYESRLKIGYLITDRESGAQLTKGYTIQVAVDAQTQALQFVLPRELLDKLEPMLSAVC</sequence>
<name>A0A2Z6EV64_9BURK</name>
<dbReference type="InterPro" id="IPR006684">
    <property type="entry name" value="YbgC/YbaW"/>
</dbReference>
<dbReference type="GO" id="GO:0016787">
    <property type="term" value="F:hydrolase activity"/>
    <property type="evidence" value="ECO:0007669"/>
    <property type="project" value="UniProtKB-KW"/>
</dbReference>
<dbReference type="PIRSF" id="PIRSF003230">
    <property type="entry name" value="YbgC"/>
    <property type="match status" value="1"/>
</dbReference>
<evidence type="ECO:0000313" key="2">
    <source>
        <dbReference type="EMBL" id="BBE09350.1"/>
    </source>
</evidence>
<keyword evidence="1" id="KW-0378">Hydrolase</keyword>
<dbReference type="Gene3D" id="3.10.129.10">
    <property type="entry name" value="Hotdog Thioesterase"/>
    <property type="match status" value="1"/>
</dbReference>
<gene>
    <name evidence="2" type="ORF">MCB1EB_1189</name>
</gene>
<proteinExistence type="predicted"/>